<dbReference type="RefSeq" id="WP_248210378.1">
    <property type="nucleotide sequence ID" value="NZ_JALNMH010000011.1"/>
</dbReference>
<evidence type="ECO:0000313" key="3">
    <source>
        <dbReference type="EMBL" id="MCK7594759.1"/>
    </source>
</evidence>
<name>A0ABT0GJN5_9GAMM</name>
<dbReference type="PANTHER" id="PTHR43156">
    <property type="entry name" value="STAGE II SPORULATION PROTEIN E-RELATED"/>
    <property type="match status" value="1"/>
</dbReference>
<keyword evidence="1" id="KW-0378">Hydrolase</keyword>
<dbReference type="InterPro" id="IPR036457">
    <property type="entry name" value="PPM-type-like_dom_sf"/>
</dbReference>
<gene>
    <name evidence="3" type="ORF">M0G41_13885</name>
</gene>
<accession>A0ABT0GJN5</accession>
<dbReference type="EMBL" id="JALNMH010000011">
    <property type="protein sequence ID" value="MCK7594759.1"/>
    <property type="molecule type" value="Genomic_DNA"/>
</dbReference>
<protein>
    <submittedName>
        <fullName evidence="3">SpoIIE family protein phosphatase</fullName>
    </submittedName>
</protein>
<dbReference type="SMART" id="SM00331">
    <property type="entry name" value="PP2C_SIG"/>
    <property type="match status" value="1"/>
</dbReference>
<keyword evidence="4" id="KW-1185">Reference proteome</keyword>
<comment type="caution">
    <text evidence="3">The sequence shown here is derived from an EMBL/GenBank/DDBJ whole genome shotgun (WGS) entry which is preliminary data.</text>
</comment>
<reference evidence="3" key="1">
    <citation type="submission" date="2022-04" db="EMBL/GenBank/DDBJ databases">
        <title>Lysobacter sp. CAU 1642 isolated from sea sand.</title>
        <authorList>
            <person name="Kim W."/>
        </authorList>
    </citation>
    <scope>NUCLEOTIDE SEQUENCE</scope>
    <source>
        <strain evidence="3">CAU 1642</strain>
    </source>
</reference>
<evidence type="ECO:0000256" key="1">
    <source>
        <dbReference type="ARBA" id="ARBA00022801"/>
    </source>
</evidence>
<dbReference type="Proteomes" id="UP001431449">
    <property type="component" value="Unassembled WGS sequence"/>
</dbReference>
<dbReference type="Gene3D" id="3.60.40.10">
    <property type="entry name" value="PPM-type phosphatase domain"/>
    <property type="match status" value="1"/>
</dbReference>
<evidence type="ECO:0000313" key="4">
    <source>
        <dbReference type="Proteomes" id="UP001431449"/>
    </source>
</evidence>
<dbReference type="InterPro" id="IPR052016">
    <property type="entry name" value="Bact_Sigma-Reg"/>
</dbReference>
<feature type="domain" description="PPM-type phosphatase" evidence="2">
    <location>
        <begin position="26"/>
        <end position="255"/>
    </location>
</feature>
<dbReference type="PANTHER" id="PTHR43156:SF2">
    <property type="entry name" value="STAGE II SPORULATION PROTEIN E"/>
    <property type="match status" value="1"/>
</dbReference>
<dbReference type="InterPro" id="IPR001932">
    <property type="entry name" value="PPM-type_phosphatase-like_dom"/>
</dbReference>
<evidence type="ECO:0000259" key="2">
    <source>
        <dbReference type="SMART" id="SM00331"/>
    </source>
</evidence>
<proteinExistence type="predicted"/>
<organism evidence="3 4">
    <name type="scientific">Pseudomarimonas salicorniae</name>
    <dbReference type="NCBI Taxonomy" id="2933270"/>
    <lineage>
        <taxon>Bacteria</taxon>
        <taxon>Pseudomonadati</taxon>
        <taxon>Pseudomonadota</taxon>
        <taxon>Gammaproteobacteria</taxon>
        <taxon>Lysobacterales</taxon>
        <taxon>Lysobacteraceae</taxon>
        <taxon>Pseudomarimonas</taxon>
    </lineage>
</organism>
<dbReference type="Pfam" id="PF07228">
    <property type="entry name" value="SpoIIE"/>
    <property type="match status" value="1"/>
</dbReference>
<dbReference type="SUPFAM" id="SSF81606">
    <property type="entry name" value="PP2C-like"/>
    <property type="match status" value="1"/>
</dbReference>
<sequence length="260" mass="28620">MIHPHSREFESLADVQRLLLPDAPEIRGLDHAVHYQPAFIAAGDYYDLMPLSRFMPEGWADQHGVDAWGVMIADVSGHGPAAAMEAVQFDAILRTYRGDEPPQGPAGALTYANRHFFSRRPRRHFMTVFAALHRPDLAQLQWCSAGHHAALLRRGNDVFRVGEEGDIPLGIDRDYRFCNREQAIKPGDALVLCTDGVLEARDSSGTPFGLHRVEALLRQAPDPASAIRDTLVNALHAHQGGAVGEDDQTLLVLRCLPAAD</sequence>